<proteinExistence type="predicted"/>
<dbReference type="PANTHER" id="PTHR42759">
    <property type="entry name" value="MOXR FAMILY PROTEIN"/>
    <property type="match status" value="1"/>
</dbReference>
<organism evidence="2">
    <name type="scientific">marine metagenome</name>
    <dbReference type="NCBI Taxonomy" id="408172"/>
    <lineage>
        <taxon>unclassified sequences</taxon>
        <taxon>metagenomes</taxon>
        <taxon>ecological metagenomes</taxon>
    </lineage>
</organism>
<dbReference type="SUPFAM" id="SSF52540">
    <property type="entry name" value="P-loop containing nucleoside triphosphate hydrolases"/>
    <property type="match status" value="1"/>
</dbReference>
<dbReference type="SMART" id="SM00382">
    <property type="entry name" value="AAA"/>
    <property type="match status" value="1"/>
</dbReference>
<feature type="domain" description="AAA+ ATPase" evidence="1">
    <location>
        <begin position="34"/>
        <end position="195"/>
    </location>
</feature>
<dbReference type="AlphaFoldDB" id="A0A381X7L6"/>
<gene>
    <name evidence="2" type="ORF">METZ01_LOCUS113609</name>
</gene>
<dbReference type="EMBL" id="UINC01014197">
    <property type="protein sequence ID" value="SVA60755.1"/>
    <property type="molecule type" value="Genomic_DNA"/>
</dbReference>
<accession>A0A381X7L6</accession>
<sequence>MYEKETKKIQKMLEQQNYVADSEIVMSMFLAKKLQKPLLVEGPAGVGKTEIAKVMARALNTDLIRLQCYEGLDANMALYEWNYQRQLLHIKLEEGGNKSLEERENSIFSENFLLKRPLLQAITHSKPPVLLIDELDRSDEEFESFLLEILSEWQITIPEIGSIQAKNKPYVILTSNRTRELSDAVRRRCFYLWLDYPEFEKELAIVKSKVPGCDLRLAKQICIFMGLVRTQKLEKIPGIAETLDWARSLVTLHQKYLDPKMVEATLGIVFKDKIDVTNVKDSLADFFEKVDVKFKDLPAE</sequence>
<dbReference type="InterPro" id="IPR003593">
    <property type="entry name" value="AAA+_ATPase"/>
</dbReference>
<name>A0A381X7L6_9ZZZZ</name>
<evidence type="ECO:0000313" key="2">
    <source>
        <dbReference type="EMBL" id="SVA60755.1"/>
    </source>
</evidence>
<reference evidence="2" key="1">
    <citation type="submission" date="2018-05" db="EMBL/GenBank/DDBJ databases">
        <authorList>
            <person name="Lanie J.A."/>
            <person name="Ng W.-L."/>
            <person name="Kazmierczak K.M."/>
            <person name="Andrzejewski T.M."/>
            <person name="Davidsen T.M."/>
            <person name="Wayne K.J."/>
            <person name="Tettelin H."/>
            <person name="Glass J.I."/>
            <person name="Rusch D."/>
            <person name="Podicherti R."/>
            <person name="Tsui H.-C.T."/>
            <person name="Winkler M.E."/>
        </authorList>
    </citation>
    <scope>NUCLEOTIDE SEQUENCE</scope>
</reference>
<dbReference type="Gene3D" id="3.40.50.300">
    <property type="entry name" value="P-loop containing nucleotide triphosphate hydrolases"/>
    <property type="match status" value="1"/>
</dbReference>
<dbReference type="InterPro" id="IPR050764">
    <property type="entry name" value="CbbQ/NirQ/NorQ/GpvN"/>
</dbReference>
<dbReference type="InterPro" id="IPR027417">
    <property type="entry name" value="P-loop_NTPase"/>
</dbReference>
<dbReference type="GO" id="GO:0005524">
    <property type="term" value="F:ATP binding"/>
    <property type="evidence" value="ECO:0007669"/>
    <property type="project" value="InterPro"/>
</dbReference>
<dbReference type="InterPro" id="IPR011704">
    <property type="entry name" value="ATPase_dyneun-rel_AAA"/>
</dbReference>
<dbReference type="Pfam" id="PF07728">
    <property type="entry name" value="AAA_5"/>
    <property type="match status" value="1"/>
</dbReference>
<evidence type="ECO:0000259" key="1">
    <source>
        <dbReference type="SMART" id="SM00382"/>
    </source>
</evidence>
<dbReference type="PANTHER" id="PTHR42759:SF1">
    <property type="entry name" value="MAGNESIUM-CHELATASE SUBUNIT CHLD"/>
    <property type="match status" value="1"/>
</dbReference>
<dbReference type="CDD" id="cd00009">
    <property type="entry name" value="AAA"/>
    <property type="match status" value="1"/>
</dbReference>
<protein>
    <recommendedName>
        <fullName evidence="1">AAA+ ATPase domain-containing protein</fullName>
    </recommendedName>
</protein>
<dbReference type="GO" id="GO:0016887">
    <property type="term" value="F:ATP hydrolysis activity"/>
    <property type="evidence" value="ECO:0007669"/>
    <property type="project" value="InterPro"/>
</dbReference>